<dbReference type="AlphaFoldDB" id="A0A6A6PXS4"/>
<keyword evidence="3" id="KW-1185">Reference proteome</keyword>
<dbReference type="Proteomes" id="UP000799767">
    <property type="component" value="Unassembled WGS sequence"/>
</dbReference>
<evidence type="ECO:0000313" key="3">
    <source>
        <dbReference type="Proteomes" id="UP000799767"/>
    </source>
</evidence>
<feature type="compositionally biased region" description="Basic and acidic residues" evidence="1">
    <location>
        <begin position="99"/>
        <end position="110"/>
    </location>
</feature>
<reference evidence="2" key="1">
    <citation type="journal article" date="2020" name="Stud. Mycol.">
        <title>101 Dothideomycetes genomes: a test case for predicting lifestyles and emergence of pathogens.</title>
        <authorList>
            <person name="Haridas S."/>
            <person name="Albert R."/>
            <person name="Binder M."/>
            <person name="Bloem J."/>
            <person name="Labutti K."/>
            <person name="Salamov A."/>
            <person name="Andreopoulos B."/>
            <person name="Baker S."/>
            <person name="Barry K."/>
            <person name="Bills G."/>
            <person name="Bluhm B."/>
            <person name="Cannon C."/>
            <person name="Castanera R."/>
            <person name="Culley D."/>
            <person name="Daum C."/>
            <person name="Ezra D."/>
            <person name="Gonzalez J."/>
            <person name="Henrissat B."/>
            <person name="Kuo A."/>
            <person name="Liang C."/>
            <person name="Lipzen A."/>
            <person name="Lutzoni F."/>
            <person name="Magnuson J."/>
            <person name="Mondo S."/>
            <person name="Nolan M."/>
            <person name="Ohm R."/>
            <person name="Pangilinan J."/>
            <person name="Park H.-J."/>
            <person name="Ramirez L."/>
            <person name="Alfaro M."/>
            <person name="Sun H."/>
            <person name="Tritt A."/>
            <person name="Yoshinaga Y."/>
            <person name="Zwiers L.-H."/>
            <person name="Turgeon B."/>
            <person name="Goodwin S."/>
            <person name="Spatafora J."/>
            <person name="Crous P."/>
            <person name="Grigoriev I."/>
        </authorList>
    </citation>
    <scope>NUCLEOTIDE SEQUENCE</scope>
    <source>
        <strain evidence="2">CBS 113389</strain>
    </source>
</reference>
<evidence type="ECO:0000313" key="2">
    <source>
        <dbReference type="EMBL" id="KAF2484047.1"/>
    </source>
</evidence>
<dbReference type="RefSeq" id="XP_033590617.1">
    <property type="nucleotide sequence ID" value="XM_033736910.1"/>
</dbReference>
<proteinExistence type="predicted"/>
<protein>
    <submittedName>
        <fullName evidence="2">Uncharacterized protein</fullName>
    </submittedName>
</protein>
<accession>A0A6A6PXS4</accession>
<gene>
    <name evidence="2" type="ORF">BDY17DRAFT_322926</name>
</gene>
<name>A0A6A6PXS4_9PEZI</name>
<organism evidence="2 3">
    <name type="scientific">Neohortaea acidophila</name>
    <dbReference type="NCBI Taxonomy" id="245834"/>
    <lineage>
        <taxon>Eukaryota</taxon>
        <taxon>Fungi</taxon>
        <taxon>Dikarya</taxon>
        <taxon>Ascomycota</taxon>
        <taxon>Pezizomycotina</taxon>
        <taxon>Dothideomycetes</taxon>
        <taxon>Dothideomycetidae</taxon>
        <taxon>Mycosphaerellales</taxon>
        <taxon>Teratosphaeriaceae</taxon>
        <taxon>Neohortaea</taxon>
    </lineage>
</organism>
<sequence length="170" mass="19210">MFPATRAIPSPLARAYIAQSTRRASTHPARAQPPPPPPPRPFHRPPPPPLEATTEAEEPGTPTAQPRQGPLRHIWPFSKGIAATPSLPPLPVQAANWTEPRDPERGRRAAEQVVRTGKLDERYRDPAKKVNRIIIAMPLVIYLGWVLWQRRFEGVEQKTFPRVRGQEELR</sequence>
<dbReference type="OrthoDB" id="3784821at2759"/>
<dbReference type="EMBL" id="MU001634">
    <property type="protein sequence ID" value="KAF2484047.1"/>
    <property type="molecule type" value="Genomic_DNA"/>
</dbReference>
<evidence type="ECO:0000256" key="1">
    <source>
        <dbReference type="SAM" id="MobiDB-lite"/>
    </source>
</evidence>
<feature type="region of interest" description="Disordered" evidence="1">
    <location>
        <begin position="1"/>
        <end position="110"/>
    </location>
</feature>
<dbReference type="GeneID" id="54477912"/>
<feature type="compositionally biased region" description="Pro residues" evidence="1">
    <location>
        <begin position="31"/>
        <end position="50"/>
    </location>
</feature>